<evidence type="ECO:0000313" key="2">
    <source>
        <dbReference type="EMBL" id="QED27950.1"/>
    </source>
</evidence>
<dbReference type="Proteomes" id="UP000321595">
    <property type="component" value="Chromosome"/>
</dbReference>
<dbReference type="OrthoDB" id="9785408at2"/>
<organism evidence="2 3">
    <name type="scientific">Microvenator marinus</name>
    <dbReference type="NCBI Taxonomy" id="2600177"/>
    <lineage>
        <taxon>Bacteria</taxon>
        <taxon>Deltaproteobacteria</taxon>
        <taxon>Bradymonadales</taxon>
        <taxon>Microvenatoraceae</taxon>
        <taxon>Microvenator</taxon>
    </lineage>
</organism>
<dbReference type="InterPro" id="IPR000073">
    <property type="entry name" value="AB_hydrolase_1"/>
</dbReference>
<dbReference type="InterPro" id="IPR029058">
    <property type="entry name" value="AB_hydrolase_fold"/>
</dbReference>
<dbReference type="AlphaFoldDB" id="A0A5B8XQS6"/>
<reference evidence="2 3" key="1">
    <citation type="submission" date="2019-08" db="EMBL/GenBank/DDBJ databases">
        <authorList>
            <person name="Liang Q."/>
        </authorList>
    </citation>
    <scope>NUCLEOTIDE SEQUENCE [LARGE SCALE GENOMIC DNA]</scope>
    <source>
        <strain evidence="2 3">V1718</strain>
    </source>
</reference>
<dbReference type="Gene3D" id="3.40.50.1820">
    <property type="entry name" value="alpha/beta hydrolase"/>
    <property type="match status" value="1"/>
</dbReference>
<dbReference type="SUPFAM" id="SSF53474">
    <property type="entry name" value="alpha/beta-Hydrolases"/>
    <property type="match status" value="1"/>
</dbReference>
<name>A0A5B8XQS6_9DELT</name>
<accession>A0A5B8XQS6</accession>
<gene>
    <name evidence="2" type="ORF">FRD01_12025</name>
</gene>
<protein>
    <submittedName>
        <fullName evidence="2">Alpha/beta hydrolase</fullName>
    </submittedName>
</protein>
<dbReference type="EMBL" id="CP042467">
    <property type="protein sequence ID" value="QED27950.1"/>
    <property type="molecule type" value="Genomic_DNA"/>
</dbReference>
<sequence length="282" mass="31943">MLHASPKPDYPVVSRYPEGFPEGTHWYEVGPEGAPVLVLVHGYLAQAMAWRFVVAELSKHWRVLVLDLPGHGLDRSFKGIAPTIVSLSHWLETIVRELESRHGRVDVVAHSLGALMAGMADFNSGRYVLASPGMRLPRAPGAPEIISRLPPGLNRLVAHQVTLRLFEPLQWEHARMSRDERKTYMEPLKERDRIKFLIDLGADLLREPDRLKYLKPKTNLLFLWGEKDPMLPLKDAILLREAYDGAVLHVLEGAGHALMEDYPGPFLEHVLDHLLYTKLTTK</sequence>
<evidence type="ECO:0000313" key="3">
    <source>
        <dbReference type="Proteomes" id="UP000321595"/>
    </source>
</evidence>
<proteinExistence type="predicted"/>
<keyword evidence="2" id="KW-0378">Hydrolase</keyword>
<keyword evidence="3" id="KW-1185">Reference proteome</keyword>
<feature type="domain" description="AB hydrolase-1" evidence="1">
    <location>
        <begin position="37"/>
        <end position="266"/>
    </location>
</feature>
<dbReference type="GO" id="GO:0016787">
    <property type="term" value="F:hydrolase activity"/>
    <property type="evidence" value="ECO:0007669"/>
    <property type="project" value="UniProtKB-KW"/>
</dbReference>
<dbReference type="PANTHER" id="PTHR46438">
    <property type="entry name" value="ALPHA/BETA-HYDROLASES SUPERFAMILY PROTEIN"/>
    <property type="match status" value="1"/>
</dbReference>
<dbReference type="KEGG" id="bbae:FRD01_12025"/>
<evidence type="ECO:0000259" key="1">
    <source>
        <dbReference type="Pfam" id="PF12697"/>
    </source>
</evidence>
<dbReference type="RefSeq" id="WP_146959947.1">
    <property type="nucleotide sequence ID" value="NZ_CP042467.1"/>
</dbReference>
<dbReference type="Pfam" id="PF12697">
    <property type="entry name" value="Abhydrolase_6"/>
    <property type="match status" value="1"/>
</dbReference>